<sequence>MTPEEYRIIKHFWTQIRAIQERRDSSVTKNRYLIGAAMAHRRIHQREIDLETLASLTGLGRSSLHKTLKSMVVDNLIRLEKDPADRRRTLVRPTPQYTSLSLDMYEETRDLIKQTSRRLIKGAEENDHK</sequence>
<organism evidence="1 2">
    <name type="scientific">Sneathiella chungangensis</name>
    <dbReference type="NCBI Taxonomy" id="1418234"/>
    <lineage>
        <taxon>Bacteria</taxon>
        <taxon>Pseudomonadati</taxon>
        <taxon>Pseudomonadota</taxon>
        <taxon>Alphaproteobacteria</taxon>
        <taxon>Sneathiellales</taxon>
        <taxon>Sneathiellaceae</taxon>
        <taxon>Sneathiella</taxon>
    </lineage>
</organism>
<keyword evidence="2" id="KW-1185">Reference proteome</keyword>
<dbReference type="Gene3D" id="1.10.10.10">
    <property type="entry name" value="Winged helix-like DNA-binding domain superfamily/Winged helix DNA-binding domain"/>
    <property type="match status" value="1"/>
</dbReference>
<proteinExistence type="predicted"/>
<dbReference type="InterPro" id="IPR036390">
    <property type="entry name" value="WH_DNA-bd_sf"/>
</dbReference>
<dbReference type="RefSeq" id="WP_161339749.1">
    <property type="nucleotide sequence ID" value="NZ_JBHSDG010000003.1"/>
</dbReference>
<dbReference type="SUPFAM" id="SSF46785">
    <property type="entry name" value="Winged helix' DNA-binding domain"/>
    <property type="match status" value="1"/>
</dbReference>
<protein>
    <recommendedName>
        <fullName evidence="3">MarR family transcriptional regulator</fullName>
    </recommendedName>
</protein>
<dbReference type="AlphaFoldDB" id="A0A845MGZ0"/>
<name>A0A845MGZ0_9PROT</name>
<gene>
    <name evidence="1" type="ORF">GQF03_13100</name>
</gene>
<reference evidence="1 2" key="1">
    <citation type="journal article" date="2014" name="Int. J. Syst. Evol. Microbiol.">
        <title>Sneathiella chungangensis sp. nov., isolated from a marine sand, and emended description of the genus Sneathiella.</title>
        <authorList>
            <person name="Siamphan C."/>
            <person name="Kim H."/>
            <person name="Lee J.S."/>
            <person name="Kim W."/>
        </authorList>
    </citation>
    <scope>NUCLEOTIDE SEQUENCE [LARGE SCALE GENOMIC DNA]</scope>
    <source>
        <strain evidence="1 2">KCTC 32476</strain>
    </source>
</reference>
<dbReference type="InterPro" id="IPR036388">
    <property type="entry name" value="WH-like_DNA-bd_sf"/>
</dbReference>
<dbReference type="EMBL" id="WTVA01000015">
    <property type="protein sequence ID" value="MZR23268.1"/>
    <property type="molecule type" value="Genomic_DNA"/>
</dbReference>
<comment type="caution">
    <text evidence="1">The sequence shown here is derived from an EMBL/GenBank/DDBJ whole genome shotgun (WGS) entry which is preliminary data.</text>
</comment>
<evidence type="ECO:0000313" key="2">
    <source>
        <dbReference type="Proteomes" id="UP000445696"/>
    </source>
</evidence>
<dbReference type="OrthoDB" id="582199at2"/>
<dbReference type="Proteomes" id="UP000445696">
    <property type="component" value="Unassembled WGS sequence"/>
</dbReference>
<evidence type="ECO:0000313" key="1">
    <source>
        <dbReference type="EMBL" id="MZR23268.1"/>
    </source>
</evidence>
<evidence type="ECO:0008006" key="3">
    <source>
        <dbReference type="Google" id="ProtNLM"/>
    </source>
</evidence>
<accession>A0A845MGZ0</accession>